<feature type="compositionally biased region" description="Basic residues" evidence="1">
    <location>
        <begin position="327"/>
        <end position="338"/>
    </location>
</feature>
<feature type="transmembrane region" description="Helical" evidence="2">
    <location>
        <begin position="412"/>
        <end position="429"/>
    </location>
</feature>
<evidence type="ECO:0008006" key="5">
    <source>
        <dbReference type="Google" id="ProtNLM"/>
    </source>
</evidence>
<sequence>MSTTSTDTAIYNPKDDVLSTSCLLGSSIESLSPSRNINSKTSKTYKQARDLFLTCRLPKAYSTIQSLVNVPLVSDEDQDSDDPRIAPIVTASRSQRIKVWSLYLTLLNAICELGPQEGKAQFGSKEWSRLTSKASGGSIWSEVVQNGYGGVDGNVDADVVVNLATLLLAQSPSQAANQQYLETYLSSSNKSSYDSSGRFDSPNHVNGLTNGAKRNDGTNTPRDLTSRVKIVELYTLHVLPRNEEWDYAQDFIKMSDTLDEDTRDIFLQSLNDLREDGGTTPNVHARSPDDEDGIDQQLQQLDPRHEIDTVGHLGTQDCMDDSEATLKTRHGPQHHRTHSEHDYGIEPPKPQSPPRTPAHRPSQSKTTHSPPINGRKKPSSSPPGMYKRTATIMLNLQHLIKDMTHSLSKNPMALLRFVFFVLGLVVALSRRDVKERLARGWDKVRQTIGMGVKVSYI</sequence>
<dbReference type="AlphaFoldDB" id="A0A8H3EWA1"/>
<feature type="region of interest" description="Disordered" evidence="1">
    <location>
        <begin position="272"/>
        <end position="294"/>
    </location>
</feature>
<name>A0A8H3EWA1_9LECA</name>
<protein>
    <recommendedName>
        <fullName evidence="5">Peroxin 26</fullName>
    </recommendedName>
</protein>
<feature type="region of interest" description="Disordered" evidence="1">
    <location>
        <begin position="327"/>
        <end position="386"/>
    </location>
</feature>
<keyword evidence="2" id="KW-1133">Transmembrane helix</keyword>
<dbReference type="OrthoDB" id="3981028at2759"/>
<dbReference type="EMBL" id="CAJPDS010000013">
    <property type="protein sequence ID" value="CAF9913846.1"/>
    <property type="molecule type" value="Genomic_DNA"/>
</dbReference>
<keyword evidence="2" id="KW-0812">Transmembrane</keyword>
<feature type="region of interest" description="Disordered" evidence="1">
    <location>
        <begin position="192"/>
        <end position="223"/>
    </location>
</feature>
<reference evidence="3" key="1">
    <citation type="submission" date="2021-03" db="EMBL/GenBank/DDBJ databases">
        <authorList>
            <person name="Tagirdzhanova G."/>
        </authorList>
    </citation>
    <scope>NUCLEOTIDE SEQUENCE</scope>
</reference>
<evidence type="ECO:0000313" key="3">
    <source>
        <dbReference type="EMBL" id="CAF9913846.1"/>
    </source>
</evidence>
<evidence type="ECO:0000256" key="1">
    <source>
        <dbReference type="SAM" id="MobiDB-lite"/>
    </source>
</evidence>
<keyword evidence="2" id="KW-0472">Membrane</keyword>
<proteinExistence type="predicted"/>
<feature type="compositionally biased region" description="Polar residues" evidence="1">
    <location>
        <begin position="361"/>
        <end position="370"/>
    </location>
</feature>
<accession>A0A8H3EWA1</accession>
<evidence type="ECO:0000313" key="4">
    <source>
        <dbReference type="Proteomes" id="UP000664521"/>
    </source>
</evidence>
<gene>
    <name evidence="3" type="ORF">HETSPECPRED_001676</name>
</gene>
<comment type="caution">
    <text evidence="3">The sequence shown here is derived from an EMBL/GenBank/DDBJ whole genome shotgun (WGS) entry which is preliminary data.</text>
</comment>
<dbReference type="Proteomes" id="UP000664521">
    <property type="component" value="Unassembled WGS sequence"/>
</dbReference>
<evidence type="ECO:0000256" key="2">
    <source>
        <dbReference type="SAM" id="Phobius"/>
    </source>
</evidence>
<feature type="compositionally biased region" description="Pro residues" evidence="1">
    <location>
        <begin position="347"/>
        <end position="356"/>
    </location>
</feature>
<organism evidence="3 4">
    <name type="scientific">Heterodermia speciosa</name>
    <dbReference type="NCBI Taxonomy" id="116794"/>
    <lineage>
        <taxon>Eukaryota</taxon>
        <taxon>Fungi</taxon>
        <taxon>Dikarya</taxon>
        <taxon>Ascomycota</taxon>
        <taxon>Pezizomycotina</taxon>
        <taxon>Lecanoromycetes</taxon>
        <taxon>OSLEUM clade</taxon>
        <taxon>Lecanoromycetidae</taxon>
        <taxon>Caliciales</taxon>
        <taxon>Physciaceae</taxon>
        <taxon>Heterodermia</taxon>
    </lineage>
</organism>
<keyword evidence="4" id="KW-1185">Reference proteome</keyword>